<sequence>MPSLALTVHEVEGEPRVLDTDLAKALGMAKPAMIRSNIIEPNRATLEQFGSLPAVKANPGPKGGRPTTAFYLNEEQALYVTMHCRTERANAVKVEVVKVFTAWRRGTLQPLVPAQPALPNFADPIEAALAFVQAERGRREEAARKEPLKEHRT</sequence>
<dbReference type="RefSeq" id="WP_091970573.1">
    <property type="nucleotide sequence ID" value="NZ_FOPM01000007.1"/>
</dbReference>
<dbReference type="Proteomes" id="UP000199229">
    <property type="component" value="Unassembled WGS sequence"/>
</dbReference>
<dbReference type="OrthoDB" id="9808959at2"/>
<dbReference type="EMBL" id="FOPM01000007">
    <property type="protein sequence ID" value="SFG63278.1"/>
    <property type="molecule type" value="Genomic_DNA"/>
</dbReference>
<evidence type="ECO:0000313" key="2">
    <source>
        <dbReference type="Proteomes" id="UP000199229"/>
    </source>
</evidence>
<organism evidence="1 2">
    <name type="scientific">Methylobacterium gossipiicola</name>
    <dbReference type="NCBI Taxonomy" id="582675"/>
    <lineage>
        <taxon>Bacteria</taxon>
        <taxon>Pseudomonadati</taxon>
        <taxon>Pseudomonadota</taxon>
        <taxon>Alphaproteobacteria</taxon>
        <taxon>Hyphomicrobiales</taxon>
        <taxon>Methylobacteriaceae</taxon>
        <taxon>Methylobacterium</taxon>
    </lineage>
</organism>
<dbReference type="AlphaFoldDB" id="A0A1I2TEL2"/>
<keyword evidence="2" id="KW-1185">Reference proteome</keyword>
<evidence type="ECO:0008006" key="3">
    <source>
        <dbReference type="Google" id="ProtNLM"/>
    </source>
</evidence>
<accession>A0A1I2TEL2</accession>
<protein>
    <recommendedName>
        <fullName evidence="3">Phage regulatory protein Rha (Phage_pRha)</fullName>
    </recommendedName>
</protein>
<reference evidence="2" key="1">
    <citation type="submission" date="2016-10" db="EMBL/GenBank/DDBJ databases">
        <authorList>
            <person name="Varghese N."/>
            <person name="Submissions S."/>
        </authorList>
    </citation>
    <scope>NUCLEOTIDE SEQUENCE [LARGE SCALE GENOMIC DNA]</scope>
    <source>
        <strain evidence="2">Gh-105</strain>
    </source>
</reference>
<evidence type="ECO:0000313" key="1">
    <source>
        <dbReference type="EMBL" id="SFG63278.1"/>
    </source>
</evidence>
<name>A0A1I2TEL2_9HYPH</name>
<proteinExistence type="predicted"/>
<gene>
    <name evidence="1" type="ORF">SAMN05192565_10727</name>
</gene>